<sequence length="764" mass="86298">MKLSNARSSFLPRSPSISGNNTDTAEAPYTATINYDGEDSTLLPQNNYNGWVNPEDLAPMPQCIAQQDQSTWLSTMTKCTSKQCTSHFGAICTHHQWLTQLSCLRIAFSPDVIGSYLPYCGRSVLARAQLYQWVRNITGRTWFVDVGDANGLQNLSPVSLAEGYAAVDVIYNAPTCLTGSVSALSMEPFQRVMASCSFTSTTQHTGNAARPWEYSEFLRSMITLDSETVGYNLVRRRIRDGDYFDKNCFCSAFTIDLKKEPCSESGQLDFTKELLWINATCGSTSLPDNWTDRLKTTQFAYIPIEDWHWPMCVADMPKQVVKRTDQCVTDACELDSSGYCKVKRAVDRACFCRNISYDSCGGSCQIFETRIDYIKWLHDLCDNVQDWHGLPDDWRRLAAPTPIDMIPWRWTIKPSNNSDIAYITRLGHIRATETCASNEWKLGSFALVNVATFLTACLSQRTGIHQITRGFLWHSPPWCWFFKGTLIAALQLLANWFNSLFVQRTAGYEDVPVIQLMLLWCSMPRLAWLTILLISVQPFGVKKFSATASLLFAEMILQFLSSYYMVMTVNYGREHNFYFGGMERAERGRSAKTMYAGALMWLMIVGLVLIQSMRATRRMNRLIGSGSLNPPKRQRGKQTLSKIVEDLMVCLNELCTRSREDSAHYWIGESRSSEETPLTRSEGGDYKVYGTFSVKDQHHLVSQKAFVGLYAAMVISMLLLWIAQWFFWGGFIGLSSEEFCPPKLGVLTAVWTVSSLAGAIIIII</sequence>
<keyword evidence="2" id="KW-0472">Membrane</keyword>
<keyword evidence="2" id="KW-1133">Transmembrane helix</keyword>
<feature type="transmembrane region" description="Helical" evidence="2">
    <location>
        <begin position="517"/>
        <end position="536"/>
    </location>
</feature>
<feature type="transmembrane region" description="Helical" evidence="2">
    <location>
        <begin position="592"/>
        <end position="610"/>
    </location>
</feature>
<accession>A0A017SHL0</accession>
<dbReference type="HOGENOM" id="CLU_012175_0_0_1"/>
<feature type="region of interest" description="Disordered" evidence="1">
    <location>
        <begin position="1"/>
        <end position="25"/>
    </location>
</feature>
<dbReference type="GeneID" id="63696611"/>
<feature type="transmembrane region" description="Helical" evidence="2">
    <location>
        <begin position="705"/>
        <end position="724"/>
    </location>
</feature>
<evidence type="ECO:0000313" key="4">
    <source>
        <dbReference type="Proteomes" id="UP000019804"/>
    </source>
</evidence>
<keyword evidence="2" id="KW-0812">Transmembrane</keyword>
<name>A0A017SHL0_ASPRC</name>
<dbReference type="Proteomes" id="UP000019804">
    <property type="component" value="Unassembled WGS sequence"/>
</dbReference>
<evidence type="ECO:0000256" key="2">
    <source>
        <dbReference type="SAM" id="Phobius"/>
    </source>
</evidence>
<dbReference type="EMBL" id="KK088418">
    <property type="protein sequence ID" value="EYE96447.1"/>
    <property type="molecule type" value="Genomic_DNA"/>
</dbReference>
<dbReference type="OrthoDB" id="3525430at2759"/>
<organism evidence="3 4">
    <name type="scientific">Aspergillus ruber (strain CBS 135680)</name>
    <dbReference type="NCBI Taxonomy" id="1388766"/>
    <lineage>
        <taxon>Eukaryota</taxon>
        <taxon>Fungi</taxon>
        <taxon>Dikarya</taxon>
        <taxon>Ascomycota</taxon>
        <taxon>Pezizomycotina</taxon>
        <taxon>Eurotiomycetes</taxon>
        <taxon>Eurotiomycetidae</taxon>
        <taxon>Eurotiales</taxon>
        <taxon>Aspergillaceae</taxon>
        <taxon>Aspergillus</taxon>
        <taxon>Aspergillus subgen. Aspergillus</taxon>
    </lineage>
</organism>
<dbReference type="RefSeq" id="XP_040640135.1">
    <property type="nucleotide sequence ID" value="XM_040781487.1"/>
</dbReference>
<proteinExistence type="predicted"/>
<keyword evidence="4" id="KW-1185">Reference proteome</keyword>
<reference evidence="4" key="1">
    <citation type="journal article" date="2014" name="Nat. Commun.">
        <title>Genomic adaptations of the halophilic Dead Sea filamentous fungus Eurotium rubrum.</title>
        <authorList>
            <person name="Kis-Papo T."/>
            <person name="Weig A.R."/>
            <person name="Riley R."/>
            <person name="Persoh D."/>
            <person name="Salamov A."/>
            <person name="Sun H."/>
            <person name="Lipzen A."/>
            <person name="Wasser S.P."/>
            <person name="Rambold G."/>
            <person name="Grigoriev I.V."/>
            <person name="Nevo E."/>
        </authorList>
    </citation>
    <scope>NUCLEOTIDE SEQUENCE [LARGE SCALE GENOMIC DNA]</scope>
    <source>
        <strain evidence="4">CBS 135680</strain>
    </source>
</reference>
<dbReference type="AlphaFoldDB" id="A0A017SHL0"/>
<evidence type="ECO:0000313" key="3">
    <source>
        <dbReference type="EMBL" id="EYE96447.1"/>
    </source>
</evidence>
<gene>
    <name evidence="3" type="ORF">EURHEDRAFT_410966</name>
</gene>
<feature type="transmembrane region" description="Helical" evidence="2">
    <location>
        <begin position="744"/>
        <end position="763"/>
    </location>
</feature>
<feature type="transmembrane region" description="Helical" evidence="2">
    <location>
        <begin position="548"/>
        <end position="572"/>
    </location>
</feature>
<protein>
    <submittedName>
        <fullName evidence="3">Uncharacterized protein</fullName>
    </submittedName>
</protein>
<feature type="compositionally biased region" description="Polar residues" evidence="1">
    <location>
        <begin position="15"/>
        <end position="24"/>
    </location>
</feature>
<evidence type="ECO:0000256" key="1">
    <source>
        <dbReference type="SAM" id="MobiDB-lite"/>
    </source>
</evidence>